<dbReference type="GO" id="GO:0007165">
    <property type="term" value="P:signal transduction"/>
    <property type="evidence" value="ECO:0007669"/>
    <property type="project" value="InterPro"/>
</dbReference>
<proteinExistence type="predicted"/>
<name>A0A3P9Q9C7_POERE</name>
<feature type="region of interest" description="Disordered" evidence="1">
    <location>
        <begin position="111"/>
        <end position="200"/>
    </location>
</feature>
<protein>
    <submittedName>
        <fullName evidence="3">Si:ch211-166i24.1</fullName>
    </submittedName>
</protein>
<dbReference type="Proteomes" id="UP000242638">
    <property type="component" value="Unassembled WGS sequence"/>
</dbReference>
<dbReference type="OMA" id="SENCHIM"/>
<accession>A0A3P9Q9C7</accession>
<feature type="domain" description="Teneurin N-terminal" evidence="2">
    <location>
        <begin position="1"/>
        <end position="135"/>
    </location>
</feature>
<dbReference type="STRING" id="8081.ENSPREP00000030796"/>
<feature type="compositionally biased region" description="Low complexity" evidence="1">
    <location>
        <begin position="144"/>
        <end position="162"/>
    </location>
</feature>
<dbReference type="InterPro" id="IPR009471">
    <property type="entry name" value="Ten_N"/>
</dbReference>
<evidence type="ECO:0000313" key="4">
    <source>
        <dbReference type="Proteomes" id="UP000242638"/>
    </source>
</evidence>
<evidence type="ECO:0000313" key="3">
    <source>
        <dbReference type="Ensembl" id="ENSPREP00000030796.1"/>
    </source>
</evidence>
<evidence type="ECO:0000256" key="1">
    <source>
        <dbReference type="SAM" id="MobiDB-lite"/>
    </source>
</evidence>
<reference evidence="3" key="3">
    <citation type="submission" date="2025-09" db="UniProtKB">
        <authorList>
            <consortium name="Ensembl"/>
        </authorList>
    </citation>
    <scope>IDENTIFICATION</scope>
    <source>
        <strain evidence="3">Guanapo</strain>
    </source>
</reference>
<dbReference type="GO" id="GO:0016020">
    <property type="term" value="C:membrane"/>
    <property type="evidence" value="ECO:0007669"/>
    <property type="project" value="InterPro"/>
</dbReference>
<dbReference type="Ensembl" id="ENSPRET00000031146.1">
    <property type="protein sequence ID" value="ENSPREP00000030796.1"/>
    <property type="gene ID" value="ENSPREG00000020855.1"/>
</dbReference>
<reference evidence="4" key="1">
    <citation type="submission" date="2013-11" db="EMBL/GenBank/DDBJ databases">
        <title>The genomic landscape of the Guanapo guppy.</title>
        <authorList>
            <person name="Kuenstner A."/>
            <person name="Dreyer C."/>
        </authorList>
    </citation>
    <scope>NUCLEOTIDE SEQUENCE</scope>
    <source>
        <strain evidence="4">Guanapo</strain>
    </source>
</reference>
<keyword evidence="4" id="KW-1185">Reference proteome</keyword>
<sequence>MDLKDRRNRSLTGSRCSKDSQYNTSSLDADERRVPTQKSYSSSETLKAFDHEQRLHYGGCVTDLVHHESDEYSRQNFTLAELGVCEQTPPPHPAAVPYCPDLGLLQRGYSLSAGSDADSDPEGPLSPERAIQLWAGRARPLPPTSSSTLLPPSLPSSSSAPHHPSPGPSPPIRECQVPLLEKNSTHSHLEPHRDDSYLLR</sequence>
<feature type="compositionally biased region" description="Polar residues" evidence="1">
    <location>
        <begin position="36"/>
        <end position="45"/>
    </location>
</feature>
<dbReference type="Pfam" id="PF06484">
    <property type="entry name" value="Ten_N"/>
    <property type="match status" value="1"/>
</dbReference>
<reference evidence="3" key="2">
    <citation type="submission" date="2025-08" db="UniProtKB">
        <authorList>
            <consortium name="Ensembl"/>
        </authorList>
    </citation>
    <scope>IDENTIFICATION</scope>
    <source>
        <strain evidence="3">Guanapo</strain>
    </source>
</reference>
<feature type="compositionally biased region" description="Basic and acidic residues" evidence="1">
    <location>
        <begin position="183"/>
        <end position="200"/>
    </location>
</feature>
<dbReference type="PROSITE" id="PS51361">
    <property type="entry name" value="TENEURIN_N"/>
    <property type="match status" value="1"/>
</dbReference>
<evidence type="ECO:0000259" key="2">
    <source>
        <dbReference type="PROSITE" id="PS51361"/>
    </source>
</evidence>
<feature type="compositionally biased region" description="Polar residues" evidence="1">
    <location>
        <begin position="10"/>
        <end position="27"/>
    </location>
</feature>
<feature type="region of interest" description="Disordered" evidence="1">
    <location>
        <begin position="1"/>
        <end position="47"/>
    </location>
</feature>
<dbReference type="AlphaFoldDB" id="A0A3P9Q9C7"/>
<dbReference type="GeneTree" id="ENSGT01030000234566"/>
<organism evidence="3 4">
    <name type="scientific">Poecilia reticulata</name>
    <name type="common">Guppy</name>
    <name type="synonym">Acanthophacelus reticulatus</name>
    <dbReference type="NCBI Taxonomy" id="8081"/>
    <lineage>
        <taxon>Eukaryota</taxon>
        <taxon>Metazoa</taxon>
        <taxon>Chordata</taxon>
        <taxon>Craniata</taxon>
        <taxon>Vertebrata</taxon>
        <taxon>Euteleostomi</taxon>
        <taxon>Actinopterygii</taxon>
        <taxon>Neopterygii</taxon>
        <taxon>Teleostei</taxon>
        <taxon>Neoteleostei</taxon>
        <taxon>Acanthomorphata</taxon>
        <taxon>Ovalentaria</taxon>
        <taxon>Atherinomorphae</taxon>
        <taxon>Cyprinodontiformes</taxon>
        <taxon>Poeciliidae</taxon>
        <taxon>Poeciliinae</taxon>
        <taxon>Poecilia</taxon>
    </lineage>
</organism>